<protein>
    <submittedName>
        <fullName evidence="1">Uncharacterized protein</fullName>
    </submittedName>
</protein>
<gene>
    <name evidence="1" type="ORF">BA171_03390</name>
</gene>
<evidence type="ECO:0000313" key="2">
    <source>
        <dbReference type="Proteomes" id="UP000216438"/>
    </source>
</evidence>
<sequence length="180" mass="20643">MSKTIKNSLISIQLKIEKKIMSLFISSNSTKALIAKTDSLEKKFNELGEQKKSKNSSFIRKIKSFRNSSTKAGIRKKLKMKSLKTLEKELGKAEALKVKLRSHCRKLAPKMLKKAEKNKKNGGKDKLEQLQLIDKKNASEKRLIRKIDDDLSKFASIEISKETSETLFNQLNEKNRAYKL</sequence>
<dbReference type="EMBL" id="CP016303">
    <property type="protein sequence ID" value="ASX26155.1"/>
    <property type="molecule type" value="Genomic_DNA"/>
</dbReference>
<dbReference type="AlphaFoldDB" id="A0A249DY09"/>
<accession>A0A249DY09</accession>
<reference evidence="1 2" key="2">
    <citation type="submission" date="2017-09" db="EMBL/GenBank/DDBJ databases">
        <title>The genome of whitefly Bemisia tabaci, a global crop pest, provides novel insights into virus transmission, host adaptation and insecticide resistance.</title>
        <authorList>
            <person name="Kaur N."/>
            <person name="Kliot A."/>
            <person name="Pinheiro P.V."/>
            <person name="Luan J."/>
            <person name="Zheng Y."/>
            <person name="Liu W."/>
            <person name="Sun H."/>
            <person name="Yang X."/>
            <person name="Xu Y."/>
            <person name="Luo Y."/>
            <person name="Kruse A."/>
            <person name="Fisher T.W."/>
            <person name="Nelson D.R."/>
            <person name="Elimelech M."/>
            <person name="MacCoss M."/>
            <person name="Johnson R."/>
            <person name="Cohen E."/>
            <person name="Hunter W.B."/>
            <person name="Brown J.K."/>
            <person name="Jander G."/>
            <person name="Cilia M."/>
            <person name="Douglas A.E."/>
            <person name="Ghanim M."/>
            <person name="Simmons A.M."/>
            <person name="Wintermantel W.M."/>
            <person name="Ling K.-S."/>
            <person name="Fei Z."/>
        </authorList>
    </citation>
    <scope>NUCLEOTIDE SEQUENCE [LARGE SCALE GENOMIC DNA]</scope>
    <source>
        <strain evidence="1 2">MEAM1</strain>
    </source>
</reference>
<evidence type="ECO:0000313" key="1">
    <source>
        <dbReference type="EMBL" id="ASX26155.1"/>
    </source>
</evidence>
<organism evidence="1 2">
    <name type="scientific">Candidatus Hamiltonella defensa</name>
    <name type="common">Bemisia tabaci</name>
    <dbReference type="NCBI Taxonomy" id="672795"/>
    <lineage>
        <taxon>Bacteria</taxon>
        <taxon>Pseudomonadati</taxon>
        <taxon>Pseudomonadota</taxon>
        <taxon>Gammaproteobacteria</taxon>
        <taxon>Enterobacterales</taxon>
        <taxon>Enterobacteriaceae</taxon>
        <taxon>aphid secondary symbionts</taxon>
        <taxon>Candidatus Williamhamiltonella</taxon>
    </lineage>
</organism>
<dbReference type="Proteomes" id="UP000216438">
    <property type="component" value="Chromosome"/>
</dbReference>
<proteinExistence type="predicted"/>
<name>A0A249DY09_9ENTR</name>
<reference evidence="2" key="1">
    <citation type="submission" date="2016-06" db="EMBL/GenBank/DDBJ databases">
        <authorList>
            <person name="Chen W."/>
            <person name="Hasegawa D.K."/>
        </authorList>
    </citation>
    <scope>NUCLEOTIDE SEQUENCE [LARGE SCALE GENOMIC DNA]</scope>
    <source>
        <strain evidence="2">MEAM1</strain>
    </source>
</reference>